<dbReference type="RefSeq" id="XP_027353483.1">
    <property type="nucleotide sequence ID" value="XM_027497682.1"/>
</dbReference>
<dbReference type="AlphaFoldDB" id="A0A8B8LDU8"/>
<organism evidence="1 2">
    <name type="scientific">Abrus precatorius</name>
    <name type="common">Indian licorice</name>
    <name type="synonym">Glycine abrus</name>
    <dbReference type="NCBI Taxonomy" id="3816"/>
    <lineage>
        <taxon>Eukaryota</taxon>
        <taxon>Viridiplantae</taxon>
        <taxon>Streptophyta</taxon>
        <taxon>Embryophyta</taxon>
        <taxon>Tracheophyta</taxon>
        <taxon>Spermatophyta</taxon>
        <taxon>Magnoliopsida</taxon>
        <taxon>eudicotyledons</taxon>
        <taxon>Gunneridae</taxon>
        <taxon>Pentapetalae</taxon>
        <taxon>rosids</taxon>
        <taxon>fabids</taxon>
        <taxon>Fabales</taxon>
        <taxon>Fabaceae</taxon>
        <taxon>Papilionoideae</taxon>
        <taxon>50 kb inversion clade</taxon>
        <taxon>NPAAA clade</taxon>
        <taxon>indigoferoid/millettioid clade</taxon>
        <taxon>Abreae</taxon>
        <taxon>Abrus</taxon>
    </lineage>
</organism>
<dbReference type="Proteomes" id="UP000694853">
    <property type="component" value="Unplaced"/>
</dbReference>
<reference evidence="1" key="1">
    <citation type="journal article" date="2019" name="Toxins">
        <title>Detection of Abrin-Like and Prepropulchellin-Like Toxin Genes and Transcripts Using Whole Genome Sequencing and Full-Length Transcript Sequencing of Abrus precatorius.</title>
        <authorList>
            <person name="Hovde B.T."/>
            <person name="Daligault H.E."/>
            <person name="Hanschen E.R."/>
            <person name="Kunde Y.A."/>
            <person name="Johnson M.B."/>
            <person name="Starkenburg S.R."/>
            <person name="Johnson S.L."/>
        </authorList>
    </citation>
    <scope>NUCLEOTIDE SEQUENCE [LARGE SCALE GENOMIC DNA]</scope>
</reference>
<accession>A0A8B8LDU8</accession>
<proteinExistence type="predicted"/>
<dbReference type="KEGG" id="aprc:113863905"/>
<evidence type="ECO:0000313" key="1">
    <source>
        <dbReference type="Proteomes" id="UP000694853"/>
    </source>
</evidence>
<gene>
    <name evidence="2" type="primary">LOC113863905</name>
</gene>
<protein>
    <submittedName>
        <fullName evidence="2">Uncharacterized protein LOC113863905</fullName>
    </submittedName>
</protein>
<keyword evidence="1" id="KW-1185">Reference proteome</keyword>
<dbReference type="OrthoDB" id="1914706at2759"/>
<reference evidence="2" key="2">
    <citation type="submission" date="2025-08" db="UniProtKB">
        <authorList>
            <consortium name="RefSeq"/>
        </authorList>
    </citation>
    <scope>IDENTIFICATION</scope>
    <source>
        <tissue evidence="2">Young leaves</tissue>
    </source>
</reference>
<evidence type="ECO:0000313" key="2">
    <source>
        <dbReference type="RefSeq" id="XP_027353483.1"/>
    </source>
</evidence>
<sequence>MNMMLMRGEHDVNVMGTLNPLFRSESFGNYYPEAEHNYTMMEKRQVFLRSYHFSRKKSFTERIKGSLVRVKKVLCLRLRSAKRLRRSVFSGFRIKRGFYYRRRFSWLLNSHHRKSHSSSCFWDQYYSSLL</sequence>
<dbReference type="GeneID" id="113863905"/>
<name>A0A8B8LDU8_ABRPR</name>